<accession>A0A918Q9L1</accession>
<dbReference type="Gene3D" id="2.80.10.50">
    <property type="match status" value="3"/>
</dbReference>
<dbReference type="AlphaFoldDB" id="A0A918Q9L1"/>
<evidence type="ECO:0000313" key="3">
    <source>
        <dbReference type="EMBL" id="GGZ38466.1"/>
    </source>
</evidence>
<keyword evidence="1" id="KW-0732">Signal</keyword>
<feature type="domain" description="Ricin B lectin" evidence="2">
    <location>
        <begin position="25"/>
        <end position="144"/>
    </location>
</feature>
<feature type="domain" description="Ricin B lectin" evidence="2">
    <location>
        <begin position="170"/>
        <end position="284"/>
    </location>
</feature>
<dbReference type="PROSITE" id="PS50231">
    <property type="entry name" value="RICIN_B_LECTIN"/>
    <property type="match status" value="2"/>
</dbReference>
<dbReference type="RefSeq" id="WP_189487320.1">
    <property type="nucleotide sequence ID" value="NZ_BMZB01000003.1"/>
</dbReference>
<dbReference type="InterPro" id="IPR035992">
    <property type="entry name" value="Ricin_B-like_lectins"/>
</dbReference>
<proteinExistence type="predicted"/>
<sequence length="397" mass="41200">MKIFTAGLGFLAAAFMSVTPAQAATPQMSISSKFADGQCLEARADGSLIINKCNAQGAQLLRYDDATGRLHQGDQCLSAATRGQPLVAKACGEGDDQKWSFAEDATLRSDSGLCADILNFRKDAGTAVIAWDCTATDNQKFFATNVKVAAPALQQAAASIPPITGQPVLATYYVQGRCLNVTGRSTVTIETCERKPAQDFRFRSGASGQIVQGDKCLASSIKGEALVVKACANVPEQDWTLTAEGTLRNRVDVCGDIFAFLTRNGTDVIAWDCTATDNQKFYPAIAAESGSFSLGEALAKQLSGGDGKVTTVSMVGGYSAYNLTGAGGRTISVDAKGHITGGEGGTLVVGGAGVLTVRFANGLAAPGIKAEHAAATNILPKDWSFFSGDTAGTLPVK</sequence>
<organism evidence="3 4">
    <name type="scientific">Asticcacaulis endophyticus</name>
    <dbReference type="NCBI Taxonomy" id="1395890"/>
    <lineage>
        <taxon>Bacteria</taxon>
        <taxon>Pseudomonadati</taxon>
        <taxon>Pseudomonadota</taxon>
        <taxon>Alphaproteobacteria</taxon>
        <taxon>Caulobacterales</taxon>
        <taxon>Caulobacteraceae</taxon>
        <taxon>Asticcacaulis</taxon>
    </lineage>
</organism>
<dbReference type="InterPro" id="IPR000772">
    <property type="entry name" value="Ricin_B_lectin"/>
</dbReference>
<keyword evidence="4" id="KW-1185">Reference proteome</keyword>
<dbReference type="Pfam" id="PF00652">
    <property type="entry name" value="Ricin_B_lectin"/>
    <property type="match status" value="2"/>
</dbReference>
<evidence type="ECO:0000256" key="1">
    <source>
        <dbReference type="SAM" id="SignalP"/>
    </source>
</evidence>
<feature type="chain" id="PRO_5037113872" description="Ricin B lectin domain-containing protein" evidence="1">
    <location>
        <begin position="24"/>
        <end position="397"/>
    </location>
</feature>
<reference evidence="3" key="2">
    <citation type="submission" date="2020-09" db="EMBL/GenBank/DDBJ databases">
        <authorList>
            <person name="Sun Q."/>
            <person name="Kim S."/>
        </authorList>
    </citation>
    <scope>NUCLEOTIDE SEQUENCE</scope>
    <source>
        <strain evidence="3">KCTC 32296</strain>
    </source>
</reference>
<evidence type="ECO:0000313" key="4">
    <source>
        <dbReference type="Proteomes" id="UP000662572"/>
    </source>
</evidence>
<evidence type="ECO:0000259" key="2">
    <source>
        <dbReference type="SMART" id="SM00458"/>
    </source>
</evidence>
<comment type="caution">
    <text evidence="3">The sequence shown here is derived from an EMBL/GenBank/DDBJ whole genome shotgun (WGS) entry which is preliminary data.</text>
</comment>
<dbReference type="SMART" id="SM00458">
    <property type="entry name" value="RICIN"/>
    <property type="match status" value="2"/>
</dbReference>
<name>A0A918Q9L1_9CAUL</name>
<dbReference type="EMBL" id="BMZB01000003">
    <property type="protein sequence ID" value="GGZ38466.1"/>
    <property type="molecule type" value="Genomic_DNA"/>
</dbReference>
<gene>
    <name evidence="3" type="ORF">GCM10011273_26330</name>
</gene>
<dbReference type="SUPFAM" id="SSF50370">
    <property type="entry name" value="Ricin B-like lectins"/>
    <property type="match status" value="2"/>
</dbReference>
<dbReference type="Proteomes" id="UP000662572">
    <property type="component" value="Unassembled WGS sequence"/>
</dbReference>
<reference evidence="3" key="1">
    <citation type="journal article" date="2014" name="Int. J. Syst. Evol. Microbiol.">
        <title>Complete genome sequence of Corynebacterium casei LMG S-19264T (=DSM 44701T), isolated from a smear-ripened cheese.</title>
        <authorList>
            <consortium name="US DOE Joint Genome Institute (JGI-PGF)"/>
            <person name="Walter F."/>
            <person name="Albersmeier A."/>
            <person name="Kalinowski J."/>
            <person name="Ruckert C."/>
        </authorList>
    </citation>
    <scope>NUCLEOTIDE SEQUENCE</scope>
    <source>
        <strain evidence="3">KCTC 32296</strain>
    </source>
</reference>
<protein>
    <recommendedName>
        <fullName evidence="2">Ricin B lectin domain-containing protein</fullName>
    </recommendedName>
</protein>
<feature type="signal peptide" evidence="1">
    <location>
        <begin position="1"/>
        <end position="23"/>
    </location>
</feature>